<dbReference type="GO" id="GO:0005524">
    <property type="term" value="F:ATP binding"/>
    <property type="evidence" value="ECO:0007669"/>
    <property type="project" value="UniProtKB-KW"/>
</dbReference>
<reference evidence="4" key="2">
    <citation type="submission" date="2016-02" db="EMBL/GenBank/DDBJ databases">
        <title>Draft genome sequence of five rapidly growing Mycobacterium species.</title>
        <authorList>
            <person name="Katahira K."/>
            <person name="Gotou Y."/>
            <person name="Iida K."/>
            <person name="Ogura Y."/>
            <person name="Hayashi T."/>
        </authorList>
    </citation>
    <scope>NUCLEOTIDE SEQUENCE [LARGE SCALE GENOMIC DNA]</scope>
    <source>
        <strain evidence="4">JCM15298</strain>
    </source>
</reference>
<comment type="caution">
    <text evidence="3">The sequence shown here is derived from an EMBL/GenBank/DDBJ whole genome shotgun (WGS) entry which is preliminary data.</text>
</comment>
<name>A0A100WBI2_MYCCR</name>
<dbReference type="GO" id="GO:0006508">
    <property type="term" value="P:proteolysis"/>
    <property type="evidence" value="ECO:0007669"/>
    <property type="project" value="UniProtKB-KW"/>
</dbReference>
<keyword evidence="4" id="KW-1185">Reference proteome</keyword>
<dbReference type="GO" id="GO:0008233">
    <property type="term" value="F:peptidase activity"/>
    <property type="evidence" value="ECO:0007669"/>
    <property type="project" value="UniProtKB-KW"/>
</dbReference>
<dbReference type="RefSeq" id="WP_062656570.1">
    <property type="nucleotide sequence ID" value="NZ_BCSY01000036.1"/>
</dbReference>
<dbReference type="Gene3D" id="1.10.1780.10">
    <property type="entry name" value="Clp, N-terminal domain"/>
    <property type="match status" value="1"/>
</dbReference>
<dbReference type="OrthoDB" id="3290891at2"/>
<dbReference type="EMBL" id="BCSY01000036">
    <property type="protein sequence ID" value="GAS95437.1"/>
    <property type="molecule type" value="Genomic_DNA"/>
</dbReference>
<evidence type="ECO:0000256" key="1">
    <source>
        <dbReference type="PROSITE-ProRule" id="PRU01251"/>
    </source>
</evidence>
<keyword evidence="3" id="KW-0378">Hydrolase</keyword>
<feature type="domain" description="Clp R" evidence="2">
    <location>
        <begin position="94"/>
        <end position="236"/>
    </location>
</feature>
<keyword evidence="3" id="KW-0547">Nucleotide-binding</keyword>
<gene>
    <name evidence="3" type="ORF">RMCC_2403</name>
</gene>
<sequence>MTDTPSATSSISLDALIRAIKSVHDDELDQLTDAMLAAEHLGEVADHLIGHFVDQARRSGASWTDIGARMGVTKQAAQKRFVPKADTIDPNEGFARFTPRARAAIVAAQDAARDAGNTEITPDHLILGLLGDEGSLGIAVVKAQNITTAAVRDAVHLPADTGEKLSLVPFSGPAKKVLELTFREALRLGHNYIGTEHILLALLESEDGTGPLHRVGIDKNRAETDLVSLLSSLSGMNQDAAE</sequence>
<dbReference type="STRING" id="228230.RMCC_2403"/>
<reference evidence="4" key="1">
    <citation type="journal article" date="2016" name="Genome Announc.">
        <title>Draft Genome Sequences of Five Rapidly Growing Mycobacterium Species, M. thermoresistibile, M. fortuitum subsp. acetamidolyticum, M. canariasense, M. brisbanense, and M. novocastrense.</title>
        <authorList>
            <person name="Katahira K."/>
            <person name="Ogura Y."/>
            <person name="Gotoh Y."/>
            <person name="Hayashi T."/>
        </authorList>
    </citation>
    <scope>NUCLEOTIDE SEQUENCE [LARGE SCALE GENOMIC DNA]</scope>
    <source>
        <strain evidence="4">JCM15298</strain>
    </source>
</reference>
<dbReference type="SUPFAM" id="SSF81923">
    <property type="entry name" value="Double Clp-N motif"/>
    <property type="match status" value="1"/>
</dbReference>
<dbReference type="Pfam" id="PF02861">
    <property type="entry name" value="Clp_N"/>
    <property type="match status" value="1"/>
</dbReference>
<keyword evidence="3" id="KW-0067">ATP-binding</keyword>
<evidence type="ECO:0000259" key="2">
    <source>
        <dbReference type="PROSITE" id="PS51903"/>
    </source>
</evidence>
<evidence type="ECO:0000313" key="4">
    <source>
        <dbReference type="Proteomes" id="UP000069443"/>
    </source>
</evidence>
<evidence type="ECO:0000313" key="3">
    <source>
        <dbReference type="EMBL" id="GAS95437.1"/>
    </source>
</evidence>
<keyword evidence="3" id="KW-0645">Protease</keyword>
<dbReference type="AlphaFoldDB" id="A0A100WBI2"/>
<dbReference type="PROSITE" id="PS51903">
    <property type="entry name" value="CLP_R"/>
    <property type="match status" value="1"/>
</dbReference>
<dbReference type="InterPro" id="IPR036628">
    <property type="entry name" value="Clp_N_dom_sf"/>
</dbReference>
<proteinExistence type="predicted"/>
<dbReference type="Proteomes" id="UP000069443">
    <property type="component" value="Unassembled WGS sequence"/>
</dbReference>
<keyword evidence="1" id="KW-0677">Repeat</keyword>
<dbReference type="InterPro" id="IPR004176">
    <property type="entry name" value="Clp_R_N"/>
</dbReference>
<accession>A0A100WBI2</accession>
<protein>
    <submittedName>
        <fullName evidence="3">ATP-dependent protease ATP-binding subunit clpC2</fullName>
    </submittedName>
</protein>
<organism evidence="3 4">
    <name type="scientific">Mycolicibacterium canariasense</name>
    <name type="common">Mycobacterium canariasense</name>
    <dbReference type="NCBI Taxonomy" id="228230"/>
    <lineage>
        <taxon>Bacteria</taxon>
        <taxon>Bacillati</taxon>
        <taxon>Actinomycetota</taxon>
        <taxon>Actinomycetes</taxon>
        <taxon>Mycobacteriales</taxon>
        <taxon>Mycobacteriaceae</taxon>
        <taxon>Mycolicibacterium</taxon>
    </lineage>
</organism>